<feature type="transmembrane region" description="Helical" evidence="6">
    <location>
        <begin position="206"/>
        <end position="223"/>
    </location>
</feature>
<comment type="subcellular location">
    <subcellularLocation>
        <location evidence="1">Membrane</location>
        <topology evidence="1">Multi-pass membrane protein</topology>
    </subcellularLocation>
</comment>
<keyword evidence="9" id="KW-1185">Reference proteome</keyword>
<organism evidence="8 9">
    <name type="scientific">Actinomadura barringtoniae</name>
    <dbReference type="NCBI Taxonomy" id="1427535"/>
    <lineage>
        <taxon>Bacteria</taxon>
        <taxon>Bacillati</taxon>
        <taxon>Actinomycetota</taxon>
        <taxon>Actinomycetes</taxon>
        <taxon>Streptosporangiales</taxon>
        <taxon>Thermomonosporaceae</taxon>
        <taxon>Actinomadura</taxon>
    </lineage>
</organism>
<dbReference type="RefSeq" id="WP_208253858.1">
    <property type="nucleotide sequence ID" value="NZ_JAGEOJ010000002.1"/>
</dbReference>
<dbReference type="Proteomes" id="UP000669179">
    <property type="component" value="Unassembled WGS sequence"/>
</dbReference>
<dbReference type="PANTHER" id="PTHR31310">
    <property type="match status" value="1"/>
</dbReference>
<evidence type="ECO:0000259" key="7">
    <source>
        <dbReference type="Pfam" id="PF14378"/>
    </source>
</evidence>
<evidence type="ECO:0000256" key="5">
    <source>
        <dbReference type="SAM" id="MobiDB-lite"/>
    </source>
</evidence>
<dbReference type="GO" id="GO:0016020">
    <property type="term" value="C:membrane"/>
    <property type="evidence" value="ECO:0007669"/>
    <property type="project" value="UniProtKB-SubCell"/>
</dbReference>
<evidence type="ECO:0000256" key="1">
    <source>
        <dbReference type="ARBA" id="ARBA00004141"/>
    </source>
</evidence>
<protein>
    <submittedName>
        <fullName evidence="8">Phosphatase PAP2 family protein</fullName>
    </submittedName>
</protein>
<dbReference type="CDD" id="cd03386">
    <property type="entry name" value="PAP2_Aur1_like"/>
    <property type="match status" value="1"/>
</dbReference>
<evidence type="ECO:0000256" key="3">
    <source>
        <dbReference type="ARBA" id="ARBA00022989"/>
    </source>
</evidence>
<dbReference type="PANTHER" id="PTHR31310:SF7">
    <property type="entry name" value="PA-PHOSPHATASE RELATED-FAMILY PROTEIN DDB_G0268928"/>
    <property type="match status" value="1"/>
</dbReference>
<evidence type="ECO:0000256" key="6">
    <source>
        <dbReference type="SAM" id="Phobius"/>
    </source>
</evidence>
<dbReference type="InterPro" id="IPR026841">
    <property type="entry name" value="Aur1/Ipt1"/>
</dbReference>
<sequence length="266" mass="29624">MARPAGVSQTGDQPAREGQEAPARAKAVRPRLWPELLLIVVVYLAYEMVRNLVPADHATAAHRAYEILNLEYSLNIDVEYTLNRIFTAHTWLVLPANYFYSTMHFIMTVGVMVWLYWRHPDRYPFYRSLLFFTTLVGLAGFWLFPLAPPRMLPGFTDTVISFGTWGIYDSGPTGSVSNQYAAMPSMHTAWSLWCAAAIIDITRRRWAVVLAALYPATTILVIMGTANHYILDAIGGAVALALGWALSRGAFRAAALAVQPRGHPLP</sequence>
<feature type="transmembrane region" description="Helical" evidence="6">
    <location>
        <begin position="129"/>
        <end position="147"/>
    </location>
</feature>
<evidence type="ECO:0000313" key="8">
    <source>
        <dbReference type="EMBL" id="MBO2446232.1"/>
    </source>
</evidence>
<evidence type="ECO:0000256" key="2">
    <source>
        <dbReference type="ARBA" id="ARBA00022692"/>
    </source>
</evidence>
<dbReference type="Pfam" id="PF14378">
    <property type="entry name" value="PAP2_3"/>
    <property type="match status" value="1"/>
</dbReference>
<dbReference type="EMBL" id="JAGEOJ010000002">
    <property type="protein sequence ID" value="MBO2446232.1"/>
    <property type="molecule type" value="Genomic_DNA"/>
</dbReference>
<keyword evidence="4 6" id="KW-0472">Membrane</keyword>
<keyword evidence="3 6" id="KW-1133">Transmembrane helix</keyword>
<reference evidence="8" key="1">
    <citation type="submission" date="2021-03" db="EMBL/GenBank/DDBJ databases">
        <authorList>
            <person name="Kanchanasin P."/>
            <person name="Saeng-In P."/>
            <person name="Phongsopitanun W."/>
            <person name="Yuki M."/>
            <person name="Kudo T."/>
            <person name="Ohkuma M."/>
            <person name="Tanasupawat S."/>
        </authorList>
    </citation>
    <scope>NUCLEOTIDE SEQUENCE</scope>
    <source>
        <strain evidence="8">GKU 128</strain>
    </source>
</reference>
<feature type="transmembrane region" description="Helical" evidence="6">
    <location>
        <begin position="229"/>
        <end position="246"/>
    </location>
</feature>
<evidence type="ECO:0000313" key="9">
    <source>
        <dbReference type="Proteomes" id="UP000669179"/>
    </source>
</evidence>
<feature type="domain" description="Inositolphosphotransferase Aur1/Ipt1" evidence="7">
    <location>
        <begin position="66"/>
        <end position="246"/>
    </location>
</feature>
<evidence type="ECO:0000256" key="4">
    <source>
        <dbReference type="ARBA" id="ARBA00023136"/>
    </source>
</evidence>
<feature type="transmembrane region" description="Helical" evidence="6">
    <location>
        <begin position="32"/>
        <end position="49"/>
    </location>
</feature>
<comment type="caution">
    <text evidence="8">The sequence shown here is derived from an EMBL/GenBank/DDBJ whole genome shotgun (WGS) entry which is preliminary data.</text>
</comment>
<feature type="transmembrane region" description="Helical" evidence="6">
    <location>
        <begin position="180"/>
        <end position="199"/>
    </location>
</feature>
<gene>
    <name evidence="8" type="ORF">J4573_03965</name>
</gene>
<dbReference type="InterPro" id="IPR052185">
    <property type="entry name" value="IPC_Synthase-Related"/>
</dbReference>
<dbReference type="AlphaFoldDB" id="A0A939P698"/>
<feature type="transmembrane region" description="Helical" evidence="6">
    <location>
        <begin position="98"/>
        <end position="117"/>
    </location>
</feature>
<keyword evidence="2 6" id="KW-0812">Transmembrane</keyword>
<accession>A0A939P698</accession>
<feature type="region of interest" description="Disordered" evidence="5">
    <location>
        <begin position="1"/>
        <end position="23"/>
    </location>
</feature>
<proteinExistence type="predicted"/>
<name>A0A939P698_9ACTN</name>